<geneLocation type="plasmid" evidence="4">
    <name>pbaa-803-a dna</name>
</geneLocation>
<keyword evidence="3" id="KW-0614">Plasmid</keyword>
<gene>
    <name evidence="3" type="ORF">HSBAA_PA_3780</name>
</gene>
<dbReference type="InterPro" id="IPR055446">
    <property type="entry name" value="RecD2_N_OB"/>
</dbReference>
<accession>A0A455UI40</accession>
<dbReference type="KEGG" id="hsr:HSBAA_PA_3780"/>
<proteinExistence type="predicted"/>
<dbReference type="Pfam" id="PF23139">
    <property type="entry name" value="OB_YrrC"/>
    <property type="match status" value="1"/>
</dbReference>
<organism evidence="3 4">
    <name type="scientific">Vreelandella sulfidaeris</name>
    <dbReference type="NCBI Taxonomy" id="115553"/>
    <lineage>
        <taxon>Bacteria</taxon>
        <taxon>Pseudomonadati</taxon>
        <taxon>Pseudomonadota</taxon>
        <taxon>Gammaproteobacteria</taxon>
        <taxon>Oceanospirillales</taxon>
        <taxon>Halomonadaceae</taxon>
        <taxon>Vreelandella</taxon>
    </lineage>
</organism>
<evidence type="ECO:0000313" key="4">
    <source>
        <dbReference type="Proteomes" id="UP000320231"/>
    </source>
</evidence>
<name>A0A455UI40_9GAMM</name>
<feature type="region of interest" description="Disordered" evidence="1">
    <location>
        <begin position="1"/>
        <end position="22"/>
    </location>
</feature>
<dbReference type="Proteomes" id="UP000320231">
    <property type="component" value="Plasmid pBAA-803-A"/>
</dbReference>
<reference evidence="3 4" key="1">
    <citation type="journal article" date="2019" name="Microbiol. Resour. Announc.">
        <title>Complete Genome Sequence of Halomonas sulfidaeris Strain Esulfide1 Isolated from a Metal Sulfide Rock at a Depth of 2,200 Meters, Obtained Using Nanopore Sequencing.</title>
        <authorList>
            <person name="Saito M."/>
            <person name="Nishigata A."/>
            <person name="Galipon J."/>
            <person name="Arakawa K."/>
        </authorList>
    </citation>
    <scope>NUCLEOTIDE SEQUENCE [LARGE SCALE GENOMIC DNA]</scope>
    <source>
        <strain evidence="3 4">ATCC BAA-803</strain>
        <plasmid evidence="4">pbaa-803-a dna</plasmid>
    </source>
</reference>
<evidence type="ECO:0000259" key="2">
    <source>
        <dbReference type="Pfam" id="PF23139"/>
    </source>
</evidence>
<feature type="domain" description="ATP-dependent RecD2 DNA helicase OB-fold" evidence="2">
    <location>
        <begin position="1"/>
        <end position="36"/>
    </location>
</feature>
<dbReference type="EMBL" id="AP019515">
    <property type="protein sequence ID" value="BBI65775.1"/>
    <property type="molecule type" value="Genomic_DNA"/>
</dbReference>
<evidence type="ECO:0000313" key="3">
    <source>
        <dbReference type="EMBL" id="BBI65775.1"/>
    </source>
</evidence>
<evidence type="ECO:0000256" key="1">
    <source>
        <dbReference type="SAM" id="MobiDB-lite"/>
    </source>
</evidence>
<dbReference type="AlphaFoldDB" id="A0A455UI40"/>
<protein>
    <recommendedName>
        <fullName evidence="2">ATP-dependent RecD2 DNA helicase OB-fold domain-containing protein</fullName>
    </recommendedName>
</protein>
<sequence>MSAAQRGESVQARGTWGTHPKFGKQFKADRLITQIPQESKALGAYLASGKVAGIG</sequence>